<dbReference type="AlphaFoldDB" id="A0AAN9Q6L3"/>
<evidence type="ECO:0000313" key="2">
    <source>
        <dbReference type="Proteomes" id="UP001367508"/>
    </source>
</evidence>
<evidence type="ECO:0000313" key="1">
    <source>
        <dbReference type="EMBL" id="KAK7324062.1"/>
    </source>
</evidence>
<protein>
    <submittedName>
        <fullName evidence="1">Uncharacterized protein</fullName>
    </submittedName>
</protein>
<sequence length="86" mass="9644">MSSLIAAPPLAILETFNSVHEPLGDLILTLMIMHMIIPSDLLTELNPTNQTRDLEQCFAKIRVVKEMYPKHGWSDYTESNRASSAS</sequence>
<reference evidence="1 2" key="1">
    <citation type="submission" date="2024-01" db="EMBL/GenBank/DDBJ databases">
        <title>The genomes of 5 underutilized Papilionoideae crops provide insights into root nodulation and disease resistanc.</title>
        <authorList>
            <person name="Jiang F."/>
        </authorList>
    </citation>
    <scope>NUCLEOTIDE SEQUENCE [LARGE SCALE GENOMIC DNA]</scope>
    <source>
        <strain evidence="1">LVBAO_FW01</strain>
        <tissue evidence="1">Leaves</tissue>
    </source>
</reference>
<comment type="caution">
    <text evidence="1">The sequence shown here is derived from an EMBL/GenBank/DDBJ whole genome shotgun (WGS) entry which is preliminary data.</text>
</comment>
<dbReference type="EMBL" id="JAYMYQ010000006">
    <property type="protein sequence ID" value="KAK7324062.1"/>
    <property type="molecule type" value="Genomic_DNA"/>
</dbReference>
<proteinExistence type="predicted"/>
<organism evidence="1 2">
    <name type="scientific">Canavalia gladiata</name>
    <name type="common">Sword bean</name>
    <name type="synonym">Dolichos gladiatus</name>
    <dbReference type="NCBI Taxonomy" id="3824"/>
    <lineage>
        <taxon>Eukaryota</taxon>
        <taxon>Viridiplantae</taxon>
        <taxon>Streptophyta</taxon>
        <taxon>Embryophyta</taxon>
        <taxon>Tracheophyta</taxon>
        <taxon>Spermatophyta</taxon>
        <taxon>Magnoliopsida</taxon>
        <taxon>eudicotyledons</taxon>
        <taxon>Gunneridae</taxon>
        <taxon>Pentapetalae</taxon>
        <taxon>rosids</taxon>
        <taxon>fabids</taxon>
        <taxon>Fabales</taxon>
        <taxon>Fabaceae</taxon>
        <taxon>Papilionoideae</taxon>
        <taxon>50 kb inversion clade</taxon>
        <taxon>NPAAA clade</taxon>
        <taxon>indigoferoid/millettioid clade</taxon>
        <taxon>Phaseoleae</taxon>
        <taxon>Canavalia</taxon>
    </lineage>
</organism>
<name>A0AAN9Q6L3_CANGL</name>
<dbReference type="Proteomes" id="UP001367508">
    <property type="component" value="Unassembled WGS sequence"/>
</dbReference>
<keyword evidence="2" id="KW-1185">Reference proteome</keyword>
<accession>A0AAN9Q6L3</accession>
<gene>
    <name evidence="1" type="ORF">VNO77_27579</name>
</gene>